<dbReference type="EMBL" id="AOHV01000042">
    <property type="protein sequence ID" value="ELY33928.1"/>
    <property type="molecule type" value="Genomic_DNA"/>
</dbReference>
<sequence>MTIADICNVTQAHIHLGSEGEDGPVVAWLYPEGGMEPERIGGRFSGILTEDSITAEDLVGEWEVADFEDVVGTFEQVGAYVNVHTEQYPDGEIRGQILPPHE</sequence>
<evidence type="ECO:0000313" key="5">
    <source>
        <dbReference type="Proteomes" id="UP000011645"/>
    </source>
</evidence>
<organism evidence="2 4">
    <name type="scientific">Halalkalicoccus jeotgali (strain DSM 18796 / CECT 7217 / JCM 14584 / KCTC 4019 / B3)</name>
    <dbReference type="NCBI Taxonomy" id="795797"/>
    <lineage>
        <taxon>Archaea</taxon>
        <taxon>Methanobacteriati</taxon>
        <taxon>Methanobacteriota</taxon>
        <taxon>Stenosarchaea group</taxon>
        <taxon>Halobacteria</taxon>
        <taxon>Halobacteriales</taxon>
        <taxon>Halococcaceae</taxon>
        <taxon>Halalkalicoccus</taxon>
    </lineage>
</organism>
<keyword evidence="5" id="KW-1185">Reference proteome</keyword>
<dbReference type="Proteomes" id="UP000000390">
    <property type="component" value="Chromosome"/>
</dbReference>
<feature type="domain" description="CHRD" evidence="1">
    <location>
        <begin position="3"/>
        <end position="97"/>
    </location>
</feature>
<evidence type="ECO:0000313" key="3">
    <source>
        <dbReference type="EMBL" id="ELY33928.1"/>
    </source>
</evidence>
<dbReference type="Pfam" id="PF07452">
    <property type="entry name" value="CHRD"/>
    <property type="match status" value="1"/>
</dbReference>
<evidence type="ECO:0000313" key="4">
    <source>
        <dbReference type="Proteomes" id="UP000000390"/>
    </source>
</evidence>
<dbReference type="eggNOG" id="arCOG11838">
    <property type="taxonomic scope" value="Archaea"/>
</dbReference>
<reference evidence="2 4" key="1">
    <citation type="journal article" date="2010" name="J. Bacteriol.">
        <title>Complete genome sequence of Halalkalicoccus jeotgali B3(T), an extremely halophilic archaeon.</title>
        <authorList>
            <person name="Roh S.W."/>
            <person name="Nam Y.D."/>
            <person name="Nam S.H."/>
            <person name="Choi S.H."/>
            <person name="Park H.S."/>
            <person name="Bae J.W."/>
        </authorList>
    </citation>
    <scope>NUCLEOTIDE SEQUENCE [LARGE SCALE GENOMIC DNA]</scope>
    <source>
        <strain evidence="2">B3</strain>
        <strain evidence="4">DSM 18796 / CECT 7217 / JCM 14584 / KCTC 4019 / B3</strain>
    </source>
</reference>
<dbReference type="KEGG" id="hje:HacjB3_03175"/>
<dbReference type="InterPro" id="IPR010895">
    <property type="entry name" value="CHRD"/>
</dbReference>
<dbReference type="EMBL" id="CP002062">
    <property type="protein sequence ID" value="ADJ14028.1"/>
    <property type="molecule type" value="Genomic_DNA"/>
</dbReference>
<evidence type="ECO:0000259" key="1">
    <source>
        <dbReference type="Pfam" id="PF07452"/>
    </source>
</evidence>
<gene>
    <name evidence="2" type="ordered locus">HacjB3_03175</name>
    <name evidence="3" type="ORF">C497_16132</name>
</gene>
<reference evidence="3 5" key="2">
    <citation type="journal article" date="2014" name="PLoS Genet.">
        <title>Phylogenetically driven sequencing of extremely halophilic archaea reveals strategies for static and dynamic osmo-response.</title>
        <authorList>
            <person name="Becker E.A."/>
            <person name="Seitzer P.M."/>
            <person name="Tritt A."/>
            <person name="Larsen D."/>
            <person name="Krusor M."/>
            <person name="Yao A.I."/>
            <person name="Wu D."/>
            <person name="Madern D."/>
            <person name="Eisen J.A."/>
            <person name="Darling A.E."/>
            <person name="Facciotti M.T."/>
        </authorList>
    </citation>
    <scope>NUCLEOTIDE SEQUENCE [LARGE SCALE GENOMIC DNA]</scope>
    <source>
        <strain evidence="3">B3</strain>
        <strain evidence="5">DSM 18796 / CECT 7217 / JCM 14584 / KCTC 4019 / B3</strain>
    </source>
</reference>
<dbReference type="OrthoDB" id="187906at2157"/>
<protein>
    <submittedName>
        <fullName evidence="2">CHRD domain containing protein</fullName>
    </submittedName>
</protein>
<dbReference type="Proteomes" id="UP000011645">
    <property type="component" value="Unassembled WGS sequence"/>
</dbReference>
<dbReference type="PATRIC" id="fig|795797.18.peg.635"/>
<evidence type="ECO:0000313" key="2">
    <source>
        <dbReference type="EMBL" id="ADJ14028.1"/>
    </source>
</evidence>
<proteinExistence type="predicted"/>
<dbReference type="HOGENOM" id="CLU_107551_0_1_2"/>
<accession>D8J7D3</accession>
<dbReference type="AlphaFoldDB" id="D8J7D3"/>
<name>D8J7D3_HALJB</name>